<protein>
    <submittedName>
        <fullName evidence="1">Putative ovule protein</fullName>
    </submittedName>
</protein>
<dbReference type="AlphaFoldDB" id="A0A0V0HBL6"/>
<sequence length="65" mass="7669">MLSVGQILENGFKHLFEINYCQIKYEDSNNLFTVMMKRKSFTLDSLVQEQKTYYATKINAEVQLI</sequence>
<name>A0A0V0HBL6_SOLCH</name>
<organism evidence="1">
    <name type="scientific">Solanum chacoense</name>
    <name type="common">Chaco potato</name>
    <dbReference type="NCBI Taxonomy" id="4108"/>
    <lineage>
        <taxon>Eukaryota</taxon>
        <taxon>Viridiplantae</taxon>
        <taxon>Streptophyta</taxon>
        <taxon>Embryophyta</taxon>
        <taxon>Tracheophyta</taxon>
        <taxon>Spermatophyta</taxon>
        <taxon>Magnoliopsida</taxon>
        <taxon>eudicotyledons</taxon>
        <taxon>Gunneridae</taxon>
        <taxon>Pentapetalae</taxon>
        <taxon>asterids</taxon>
        <taxon>lamiids</taxon>
        <taxon>Solanales</taxon>
        <taxon>Solanaceae</taxon>
        <taxon>Solanoideae</taxon>
        <taxon>Solaneae</taxon>
        <taxon>Solanum</taxon>
    </lineage>
</organism>
<accession>A0A0V0HBL6</accession>
<reference evidence="1" key="1">
    <citation type="submission" date="2015-12" db="EMBL/GenBank/DDBJ databases">
        <title>Gene expression during late stages of embryo sac development: a critical building block for successful pollen-pistil interactions.</title>
        <authorList>
            <person name="Liu Y."/>
            <person name="Joly V."/>
            <person name="Sabar M."/>
            <person name="Matton D.P."/>
        </authorList>
    </citation>
    <scope>NUCLEOTIDE SEQUENCE</scope>
</reference>
<evidence type="ECO:0000313" key="1">
    <source>
        <dbReference type="EMBL" id="JAP17613.1"/>
    </source>
</evidence>
<proteinExistence type="predicted"/>
<dbReference type="EMBL" id="GEDG01022299">
    <property type="protein sequence ID" value="JAP17613.1"/>
    <property type="molecule type" value="Transcribed_RNA"/>
</dbReference>